<dbReference type="AlphaFoldDB" id="M2UHL9"/>
<organism evidence="1 2">
    <name type="scientific">Cochliobolus heterostrophus (strain C5 / ATCC 48332 / race O)</name>
    <name type="common">Southern corn leaf blight fungus</name>
    <name type="synonym">Bipolaris maydis</name>
    <dbReference type="NCBI Taxonomy" id="701091"/>
    <lineage>
        <taxon>Eukaryota</taxon>
        <taxon>Fungi</taxon>
        <taxon>Dikarya</taxon>
        <taxon>Ascomycota</taxon>
        <taxon>Pezizomycotina</taxon>
        <taxon>Dothideomycetes</taxon>
        <taxon>Pleosporomycetidae</taxon>
        <taxon>Pleosporales</taxon>
        <taxon>Pleosporineae</taxon>
        <taxon>Pleosporaceae</taxon>
        <taxon>Bipolaris</taxon>
    </lineage>
</organism>
<keyword evidence="2" id="KW-1185">Reference proteome</keyword>
<dbReference type="HOGENOM" id="CLU_2885618_0_0_1"/>
<protein>
    <submittedName>
        <fullName evidence="1">Uncharacterized protein</fullName>
    </submittedName>
</protein>
<accession>M2UHL9</accession>
<sequence>MLSLFCELSPEGLIELSAFPQFIPYQGSSMWTVEQTQVKIFFIIVPIFISHGGNTRRRPRQKL</sequence>
<dbReference type="Proteomes" id="UP000016936">
    <property type="component" value="Unassembled WGS sequence"/>
</dbReference>
<evidence type="ECO:0000313" key="2">
    <source>
        <dbReference type="Proteomes" id="UP000016936"/>
    </source>
</evidence>
<reference evidence="1 2" key="1">
    <citation type="journal article" date="2012" name="PLoS Pathog.">
        <title>Diverse lifestyles and strategies of plant pathogenesis encoded in the genomes of eighteen Dothideomycetes fungi.</title>
        <authorList>
            <person name="Ohm R.A."/>
            <person name="Feau N."/>
            <person name="Henrissat B."/>
            <person name="Schoch C.L."/>
            <person name="Horwitz B.A."/>
            <person name="Barry K.W."/>
            <person name="Condon B.J."/>
            <person name="Copeland A.C."/>
            <person name="Dhillon B."/>
            <person name="Glaser F."/>
            <person name="Hesse C.N."/>
            <person name="Kosti I."/>
            <person name="LaButti K."/>
            <person name="Lindquist E.A."/>
            <person name="Lucas S."/>
            <person name="Salamov A.A."/>
            <person name="Bradshaw R.E."/>
            <person name="Ciuffetti L."/>
            <person name="Hamelin R.C."/>
            <person name="Kema G.H.J."/>
            <person name="Lawrence C."/>
            <person name="Scott J.A."/>
            <person name="Spatafora J.W."/>
            <person name="Turgeon B.G."/>
            <person name="de Wit P.J.G.M."/>
            <person name="Zhong S."/>
            <person name="Goodwin S.B."/>
            <person name="Grigoriev I.V."/>
        </authorList>
    </citation>
    <scope>NUCLEOTIDE SEQUENCE [LARGE SCALE GENOMIC DNA]</scope>
    <source>
        <strain evidence="2">C5 / ATCC 48332 / race O</strain>
    </source>
</reference>
<name>M2UHL9_COCH5</name>
<dbReference type="EMBL" id="KB445582">
    <property type="protein sequence ID" value="EMD87437.1"/>
    <property type="molecule type" value="Genomic_DNA"/>
</dbReference>
<reference evidence="2" key="2">
    <citation type="journal article" date="2013" name="PLoS Genet.">
        <title>Comparative genome structure, secondary metabolite, and effector coding capacity across Cochliobolus pathogens.</title>
        <authorList>
            <person name="Condon B.J."/>
            <person name="Leng Y."/>
            <person name="Wu D."/>
            <person name="Bushley K.E."/>
            <person name="Ohm R.A."/>
            <person name="Otillar R."/>
            <person name="Martin J."/>
            <person name="Schackwitz W."/>
            <person name="Grimwood J."/>
            <person name="MohdZainudin N."/>
            <person name="Xue C."/>
            <person name="Wang R."/>
            <person name="Manning V.A."/>
            <person name="Dhillon B."/>
            <person name="Tu Z.J."/>
            <person name="Steffenson B.J."/>
            <person name="Salamov A."/>
            <person name="Sun H."/>
            <person name="Lowry S."/>
            <person name="LaButti K."/>
            <person name="Han J."/>
            <person name="Copeland A."/>
            <person name="Lindquist E."/>
            <person name="Barry K."/>
            <person name="Schmutz J."/>
            <person name="Baker S.E."/>
            <person name="Ciuffetti L.M."/>
            <person name="Grigoriev I.V."/>
            <person name="Zhong S."/>
            <person name="Turgeon B.G."/>
        </authorList>
    </citation>
    <scope>NUCLEOTIDE SEQUENCE [LARGE SCALE GENOMIC DNA]</scope>
    <source>
        <strain evidence="2">C5 / ATCC 48332 / race O</strain>
    </source>
</reference>
<gene>
    <name evidence="1" type="ORF">COCHEDRAFT_1023549</name>
</gene>
<evidence type="ECO:0000313" key="1">
    <source>
        <dbReference type="EMBL" id="EMD87437.1"/>
    </source>
</evidence>
<proteinExistence type="predicted"/>